<dbReference type="InterPro" id="IPR006680">
    <property type="entry name" value="Amidohydro-rel"/>
</dbReference>
<comment type="function">
    <text evidence="11">Converts alpha-amino-beta-carboxymuconate-epsilon-semialdehyde (ACMS) to alpha-aminomuconate semialdehyde (AMS).</text>
</comment>
<dbReference type="GO" id="GO:0046872">
    <property type="term" value="F:metal ion binding"/>
    <property type="evidence" value="ECO:0007669"/>
    <property type="project" value="UniProtKB-KW"/>
</dbReference>
<evidence type="ECO:0000256" key="2">
    <source>
        <dbReference type="ARBA" id="ARBA00005871"/>
    </source>
</evidence>
<dbReference type="FunCoup" id="G0NBQ9">
    <property type="interactions" value="132"/>
</dbReference>
<name>G0NBQ9_CAEBE</name>
<dbReference type="GO" id="GO:0019748">
    <property type="term" value="P:secondary metabolic process"/>
    <property type="evidence" value="ECO:0007669"/>
    <property type="project" value="TreeGrafter"/>
</dbReference>
<gene>
    <name evidence="13" type="ORF">CAEBREN_03221</name>
</gene>
<evidence type="ECO:0000256" key="1">
    <source>
        <dbReference type="ARBA" id="ARBA00005079"/>
    </source>
</evidence>
<keyword evidence="8" id="KW-0862">Zinc</keyword>
<dbReference type="PANTHER" id="PTHR21240">
    <property type="entry name" value="2-AMINO-3-CARBOXYLMUCONATE-6-SEMIALDEHYDE DECARBOXYLASE"/>
    <property type="match status" value="1"/>
</dbReference>
<accession>G0NBQ9</accession>
<dbReference type="OMA" id="RVAHGYK"/>
<dbReference type="GO" id="GO:0016787">
    <property type="term" value="F:hydrolase activity"/>
    <property type="evidence" value="ECO:0007669"/>
    <property type="project" value="InterPro"/>
</dbReference>
<feature type="domain" description="Amidohydrolase-related" evidence="12">
    <location>
        <begin position="40"/>
        <end position="247"/>
    </location>
</feature>
<dbReference type="GO" id="GO:0005829">
    <property type="term" value="C:cytosol"/>
    <property type="evidence" value="ECO:0007669"/>
    <property type="project" value="UniProtKB-UniRule"/>
</dbReference>
<dbReference type="InterPro" id="IPR032466">
    <property type="entry name" value="Metal_Hydrolase"/>
</dbReference>
<comment type="pathway">
    <text evidence="1 11">Secondary metabolite metabolism; quinolate metabolism.</text>
</comment>
<evidence type="ECO:0000256" key="8">
    <source>
        <dbReference type="ARBA" id="ARBA00022833"/>
    </source>
</evidence>
<evidence type="ECO:0000256" key="11">
    <source>
        <dbReference type="RuleBase" id="RU366045"/>
    </source>
</evidence>
<dbReference type="AlphaFoldDB" id="G0NBQ9"/>
<dbReference type="Pfam" id="PF04909">
    <property type="entry name" value="Amidohydro_2"/>
    <property type="match status" value="1"/>
</dbReference>
<evidence type="ECO:0000256" key="9">
    <source>
        <dbReference type="ARBA" id="ARBA00023239"/>
    </source>
</evidence>
<evidence type="ECO:0000256" key="5">
    <source>
        <dbReference type="ARBA" id="ARBA00021214"/>
    </source>
</evidence>
<keyword evidence="14" id="KW-1185">Reference proteome</keyword>
<dbReference type="PANTHER" id="PTHR21240:SF27">
    <property type="entry name" value="2-AMINO-3-CARBOXYMUCONATE-6-SEMIALDEHYDE DECARBOXYLASE"/>
    <property type="match status" value="1"/>
</dbReference>
<evidence type="ECO:0000256" key="7">
    <source>
        <dbReference type="ARBA" id="ARBA00022793"/>
    </source>
</evidence>
<protein>
    <recommendedName>
        <fullName evidence="5 11">2-amino-3-carboxymuconate-6-semialdehyde decarboxylase</fullName>
        <ecNumber evidence="4 11">4.1.1.45</ecNumber>
    </recommendedName>
    <alternativeName>
        <fullName evidence="10 11">Picolinate carboxylase</fullName>
    </alternativeName>
</protein>
<evidence type="ECO:0000256" key="6">
    <source>
        <dbReference type="ARBA" id="ARBA00022723"/>
    </source>
</evidence>
<dbReference type="GO" id="GO:0001760">
    <property type="term" value="F:aminocarboxymuconate-semialdehyde decarboxylase activity"/>
    <property type="evidence" value="ECO:0007669"/>
    <property type="project" value="UniProtKB-UniRule"/>
</dbReference>
<dbReference type="GO" id="GO:1904985">
    <property type="term" value="P:negative regulation of quinolinate biosynthetic process"/>
    <property type="evidence" value="ECO:0007669"/>
    <property type="project" value="UniProtKB-UniRule"/>
</dbReference>
<dbReference type="eggNOG" id="KOG4245">
    <property type="taxonomic scope" value="Eukaryota"/>
</dbReference>
<evidence type="ECO:0000256" key="3">
    <source>
        <dbReference type="ARBA" id="ARBA00011245"/>
    </source>
</evidence>
<organism evidence="14">
    <name type="scientific">Caenorhabditis brenneri</name>
    <name type="common">Nematode worm</name>
    <dbReference type="NCBI Taxonomy" id="135651"/>
    <lineage>
        <taxon>Eukaryota</taxon>
        <taxon>Metazoa</taxon>
        <taxon>Ecdysozoa</taxon>
        <taxon>Nematoda</taxon>
        <taxon>Chromadorea</taxon>
        <taxon>Rhabditida</taxon>
        <taxon>Rhabditina</taxon>
        <taxon>Rhabditomorpha</taxon>
        <taxon>Rhabditoidea</taxon>
        <taxon>Rhabditidae</taxon>
        <taxon>Peloderinae</taxon>
        <taxon>Caenorhabditis</taxon>
    </lineage>
</organism>
<evidence type="ECO:0000256" key="4">
    <source>
        <dbReference type="ARBA" id="ARBA00012365"/>
    </source>
</evidence>
<dbReference type="UniPathway" id="UPA00270"/>
<reference evidence="14" key="1">
    <citation type="submission" date="2011-07" db="EMBL/GenBank/DDBJ databases">
        <authorList>
            <consortium name="Caenorhabditis brenneri Sequencing and Analysis Consortium"/>
            <person name="Wilson R.K."/>
        </authorList>
    </citation>
    <scope>NUCLEOTIDE SEQUENCE [LARGE SCALE GENOMIC DNA]</scope>
    <source>
        <strain evidence="14">PB2801</strain>
    </source>
</reference>
<dbReference type="HOGENOM" id="CLU_039329_1_3_1"/>
<dbReference type="EMBL" id="GL379859">
    <property type="protein sequence ID" value="EGT57079.1"/>
    <property type="molecule type" value="Genomic_DNA"/>
</dbReference>
<comment type="subunit">
    <text evidence="3 11">Monomer.</text>
</comment>
<sequence length="258" mass="29677">MALFFVKTKKKTEEDCVAGRRKEKGKKNWLKDEFNPSKQKEKALEEVRRCVSLGMKGFEIGSHVGEKSLDHRDFWPLYKVCEDLSVVLFVHPWDMHMWDGRLQKYWMPWLVGMPSETAQAICSVLMGNILVMFPKLRFCFAHGGGSYPIIRGRVSHGWNVRPDLCATDCQTSPKELDGLLWTDSLVHDPKALELLISTVGKDHIVLGTDYPFPLGELEVGKVVEEYEPFSQSDREDLLWKNAIRMLDIDENTLSNKNF</sequence>
<dbReference type="STRING" id="135651.G0NBQ9"/>
<proteinExistence type="inferred from homology"/>
<comment type="similarity">
    <text evidence="2">Belongs to the metallo-dependent hydrolases superfamily. ACMSD family.</text>
</comment>
<dbReference type="SUPFAM" id="SSF51556">
    <property type="entry name" value="Metallo-dependent hydrolases"/>
    <property type="match status" value="1"/>
</dbReference>
<keyword evidence="6" id="KW-0479">Metal-binding</keyword>
<dbReference type="InterPro" id="IPR032465">
    <property type="entry name" value="ACMSD"/>
</dbReference>
<keyword evidence="9 11" id="KW-0456">Lyase</keyword>
<evidence type="ECO:0000256" key="10">
    <source>
        <dbReference type="ARBA" id="ARBA00031120"/>
    </source>
</evidence>
<dbReference type="EC" id="4.1.1.45" evidence="4 11"/>
<keyword evidence="7 11" id="KW-0210">Decarboxylase</keyword>
<evidence type="ECO:0000259" key="12">
    <source>
        <dbReference type="Pfam" id="PF04909"/>
    </source>
</evidence>
<dbReference type="Proteomes" id="UP000008068">
    <property type="component" value="Unassembled WGS sequence"/>
</dbReference>
<evidence type="ECO:0000313" key="13">
    <source>
        <dbReference type="EMBL" id="EGT57079.1"/>
    </source>
</evidence>
<dbReference type="InParanoid" id="G0NBQ9"/>
<evidence type="ECO:0000313" key="14">
    <source>
        <dbReference type="Proteomes" id="UP000008068"/>
    </source>
</evidence>
<dbReference type="FunFam" id="3.20.20.140:FF:000328">
    <property type="entry name" value="2-amino-3-carboxymuconate-6-semialdehyde decarboxylase"/>
    <property type="match status" value="1"/>
</dbReference>
<dbReference type="OrthoDB" id="191270at2759"/>
<comment type="catalytic activity">
    <reaction evidence="11">
        <text>2-amino-3-carboxymuconate 6-semialdehyde + H(+) = 2-aminomuconate 6-semialdehyde + CO2</text>
        <dbReference type="Rhea" id="RHEA:16557"/>
        <dbReference type="ChEBI" id="CHEBI:15378"/>
        <dbReference type="ChEBI" id="CHEBI:16526"/>
        <dbReference type="ChEBI" id="CHEBI:77634"/>
        <dbReference type="ChEBI" id="CHEBI:77803"/>
        <dbReference type="EC" id="4.1.1.45"/>
    </reaction>
</comment>
<dbReference type="Gene3D" id="3.20.20.140">
    <property type="entry name" value="Metal-dependent hydrolases"/>
    <property type="match status" value="1"/>
</dbReference>